<dbReference type="Proteomes" id="UP001172680">
    <property type="component" value="Unassembled WGS sequence"/>
</dbReference>
<evidence type="ECO:0000313" key="2">
    <source>
        <dbReference type="Proteomes" id="UP001172680"/>
    </source>
</evidence>
<dbReference type="EMBL" id="JAPDRP010000010">
    <property type="protein sequence ID" value="KAJ9644102.1"/>
    <property type="molecule type" value="Genomic_DNA"/>
</dbReference>
<accession>A0ACC2ZA28</accession>
<reference evidence="1" key="1">
    <citation type="submission" date="2022-10" db="EMBL/GenBank/DDBJ databases">
        <title>Culturing micro-colonial fungi from biological soil crusts in the Mojave desert and describing Neophaeococcomyces mojavensis, and introducing the new genera and species Taxawa tesnikishii.</title>
        <authorList>
            <person name="Kurbessoian T."/>
            <person name="Stajich J.E."/>
        </authorList>
    </citation>
    <scope>NUCLEOTIDE SEQUENCE</scope>
    <source>
        <strain evidence="1">JES_115</strain>
    </source>
</reference>
<name>A0ACC2ZA28_9PEZI</name>
<proteinExistence type="predicted"/>
<organism evidence="1 2">
    <name type="scientific">Coniosporium tulheliwenetii</name>
    <dbReference type="NCBI Taxonomy" id="3383036"/>
    <lineage>
        <taxon>Eukaryota</taxon>
        <taxon>Fungi</taxon>
        <taxon>Dikarya</taxon>
        <taxon>Ascomycota</taxon>
        <taxon>Pezizomycotina</taxon>
        <taxon>Dothideomycetes</taxon>
        <taxon>Dothideomycetes incertae sedis</taxon>
        <taxon>Coniosporium</taxon>
    </lineage>
</organism>
<protein>
    <submittedName>
        <fullName evidence="1">Uncharacterized protein</fullName>
    </submittedName>
</protein>
<evidence type="ECO:0000313" key="1">
    <source>
        <dbReference type="EMBL" id="KAJ9644102.1"/>
    </source>
</evidence>
<comment type="caution">
    <text evidence="1">The sequence shown here is derived from an EMBL/GenBank/DDBJ whole genome shotgun (WGS) entry which is preliminary data.</text>
</comment>
<keyword evidence="2" id="KW-1185">Reference proteome</keyword>
<gene>
    <name evidence="1" type="ORF">H2199_003970</name>
</gene>
<sequence length="95" mass="10113">MPPVHERSLSADNTINVVFGVLAVVLGTLSVITAVITWRSRHAISGGGLHRNNATVIVELQSVQSTPTTMSTVSRNNGDDGEQGARGRTTDHIEH</sequence>